<proteinExistence type="predicted"/>
<dbReference type="AlphaFoldDB" id="W9YWW1"/>
<accession>W9YWW1</accession>
<comment type="caution">
    <text evidence="2">The sequence shown here is derived from an EMBL/GenBank/DDBJ whole genome shotgun (WGS) entry which is preliminary data.</text>
</comment>
<dbReference type="GeneID" id="19167853"/>
<dbReference type="InterPro" id="IPR000719">
    <property type="entry name" value="Prot_kinase_dom"/>
</dbReference>
<dbReference type="RefSeq" id="XP_007732053.1">
    <property type="nucleotide sequence ID" value="XM_007733863.1"/>
</dbReference>
<dbReference type="Gene3D" id="1.10.510.10">
    <property type="entry name" value="Transferase(Phosphotransferase) domain 1"/>
    <property type="match status" value="1"/>
</dbReference>
<dbReference type="Proteomes" id="UP000019478">
    <property type="component" value="Unassembled WGS sequence"/>
</dbReference>
<dbReference type="EMBL" id="AMGY01000003">
    <property type="protein sequence ID" value="EXJ86774.1"/>
    <property type="molecule type" value="Genomic_DNA"/>
</dbReference>
<dbReference type="InterPro" id="IPR011009">
    <property type="entry name" value="Kinase-like_dom_sf"/>
</dbReference>
<dbReference type="STRING" id="1182542.W9YWW1"/>
<dbReference type="Pfam" id="PF00069">
    <property type="entry name" value="Pkinase"/>
    <property type="match status" value="1"/>
</dbReference>
<gene>
    <name evidence="2" type="ORF">A1O3_03728</name>
</gene>
<dbReference type="SUPFAM" id="SSF56112">
    <property type="entry name" value="Protein kinase-like (PK-like)"/>
    <property type="match status" value="1"/>
</dbReference>
<organism evidence="2 3">
    <name type="scientific">Capronia epimyces CBS 606.96</name>
    <dbReference type="NCBI Taxonomy" id="1182542"/>
    <lineage>
        <taxon>Eukaryota</taxon>
        <taxon>Fungi</taxon>
        <taxon>Dikarya</taxon>
        <taxon>Ascomycota</taxon>
        <taxon>Pezizomycotina</taxon>
        <taxon>Eurotiomycetes</taxon>
        <taxon>Chaetothyriomycetidae</taxon>
        <taxon>Chaetothyriales</taxon>
        <taxon>Herpotrichiellaceae</taxon>
        <taxon>Capronia</taxon>
    </lineage>
</organism>
<evidence type="ECO:0000259" key="1">
    <source>
        <dbReference type="PROSITE" id="PS50011"/>
    </source>
</evidence>
<keyword evidence="3" id="KW-1185">Reference proteome</keyword>
<dbReference type="GO" id="GO:0005524">
    <property type="term" value="F:ATP binding"/>
    <property type="evidence" value="ECO:0007669"/>
    <property type="project" value="InterPro"/>
</dbReference>
<dbReference type="OrthoDB" id="5338352at2759"/>
<evidence type="ECO:0000313" key="2">
    <source>
        <dbReference type="EMBL" id="EXJ86774.1"/>
    </source>
</evidence>
<feature type="domain" description="Protein kinase" evidence="1">
    <location>
        <begin position="1"/>
        <end position="207"/>
    </location>
</feature>
<protein>
    <recommendedName>
        <fullName evidence="1">Protein kinase domain-containing protein</fullName>
    </recommendedName>
</protein>
<dbReference type="GO" id="GO:0004672">
    <property type="term" value="F:protein kinase activity"/>
    <property type="evidence" value="ECO:0007669"/>
    <property type="project" value="InterPro"/>
</dbReference>
<evidence type="ECO:0000313" key="3">
    <source>
        <dbReference type="Proteomes" id="UP000019478"/>
    </source>
</evidence>
<dbReference type="HOGENOM" id="CLU_000288_31_2_1"/>
<name>W9YWW1_9EURO</name>
<reference evidence="2 3" key="1">
    <citation type="submission" date="2013-03" db="EMBL/GenBank/DDBJ databases">
        <title>The Genome Sequence of Capronia epimyces CBS 606.96.</title>
        <authorList>
            <consortium name="The Broad Institute Genomics Platform"/>
            <person name="Cuomo C."/>
            <person name="de Hoog S."/>
            <person name="Gorbushina A."/>
            <person name="Walker B."/>
            <person name="Young S.K."/>
            <person name="Zeng Q."/>
            <person name="Gargeya S."/>
            <person name="Fitzgerald M."/>
            <person name="Haas B."/>
            <person name="Abouelleil A."/>
            <person name="Allen A.W."/>
            <person name="Alvarado L."/>
            <person name="Arachchi H.M."/>
            <person name="Berlin A.M."/>
            <person name="Chapman S.B."/>
            <person name="Gainer-Dewar J."/>
            <person name="Goldberg J."/>
            <person name="Griggs A."/>
            <person name="Gujja S."/>
            <person name="Hansen M."/>
            <person name="Howarth C."/>
            <person name="Imamovic A."/>
            <person name="Ireland A."/>
            <person name="Larimer J."/>
            <person name="McCowan C."/>
            <person name="Murphy C."/>
            <person name="Pearson M."/>
            <person name="Poon T.W."/>
            <person name="Priest M."/>
            <person name="Roberts A."/>
            <person name="Saif S."/>
            <person name="Shea T."/>
            <person name="Sisk P."/>
            <person name="Sykes S."/>
            <person name="Wortman J."/>
            <person name="Nusbaum C."/>
            <person name="Birren B."/>
        </authorList>
    </citation>
    <scope>NUCLEOTIDE SEQUENCE [LARGE SCALE GENOMIC DNA]</scope>
    <source>
        <strain evidence="2 3">CBS 606.96</strain>
    </source>
</reference>
<dbReference type="eggNOG" id="KOG4721">
    <property type="taxonomic scope" value="Eukaryota"/>
</dbReference>
<dbReference type="PROSITE" id="PS50011">
    <property type="entry name" value="PROTEIN_KINASE_DOM"/>
    <property type="match status" value="1"/>
</dbReference>
<sequence>MDNKLLEDHLLERRIYERLGKHDRICELKYPVRRGLVLERLVQNLRERLRGVPNSSDSGSGSSPSRDEMLRWSIQAAEGAAYIHEKGVIQADLTCINLLLDRDGNLKFCDFAGSSIDGSTALVMPDTDFERPDMDYKVPSIQDDLFQLGSVIYEIWTGNAPSRRGDQQWPDLASIPPASTIMKCWRGHYQSAAETMLELEAQAVSMQ</sequence>